<comment type="catalytic activity">
    <reaction evidence="12">
        <text>L-ornithine + NADH + O2 = N(5)-hydroxy-L-ornithine + NAD(+) + H2O</text>
        <dbReference type="Rhea" id="RHEA:41512"/>
        <dbReference type="ChEBI" id="CHEBI:15377"/>
        <dbReference type="ChEBI" id="CHEBI:15379"/>
        <dbReference type="ChEBI" id="CHEBI:46911"/>
        <dbReference type="ChEBI" id="CHEBI:57540"/>
        <dbReference type="ChEBI" id="CHEBI:57945"/>
        <dbReference type="ChEBI" id="CHEBI:78275"/>
        <dbReference type="EC" id="1.14.13.196"/>
    </reaction>
</comment>
<evidence type="ECO:0000256" key="5">
    <source>
        <dbReference type="ARBA" id="ARBA00018612"/>
    </source>
</evidence>
<comment type="catalytic activity">
    <reaction evidence="11">
        <text>L-ornithine + NADPH + O2 = N(5)-hydroxy-L-ornithine + NADP(+) + H2O</text>
        <dbReference type="Rhea" id="RHEA:41508"/>
        <dbReference type="ChEBI" id="CHEBI:15377"/>
        <dbReference type="ChEBI" id="CHEBI:15379"/>
        <dbReference type="ChEBI" id="CHEBI:46911"/>
        <dbReference type="ChEBI" id="CHEBI:57783"/>
        <dbReference type="ChEBI" id="CHEBI:58349"/>
        <dbReference type="ChEBI" id="CHEBI:78275"/>
        <dbReference type="EC" id="1.14.13.196"/>
    </reaction>
</comment>
<sequence length="523" mass="58918">MPHRFKQVIRPTADTKSLYIKDLLHGEPANGLHDLIGIGFGPASLAIAVAIYDEIEERASHGSINFRPALKFLERQSAFGWHTGMLLPDTKMQISFIKDLATMRNPASHFTFLNYLQEHNRLVQFSNLNTFLPLRVEFEDYLKWSAGHFKDIVQYSRDVVGVRPLRLNDSSKYNCLEVTSRNNSTGEVNVQLGRNVIIAVGGRPSWPAVFPQHHRAVMHSSQYNYRIDDVLPKKDGDYNIAVIGAGQSGAEIFNDLHSRYPNSKTHLLIRDVAMRPSDDSPFVNEVFNPDVVDQFYTTPATIRKNQLKVNKATNYSVVRLTLLEQIYEDMYQQRLEDPDSENWQHRILSSREVVEVTETSEKERLNLVVRSLVDEGNCQEVISVDAVVLATGYVRDVHNEMLKECKIINSSCDDEWIPERDYKLGLNRDLVEDDVNIYLQGCNEQTHGLSDTLLSVLATRGGEIAKSVFGGALLEANVRDLVQSTGLNGPLGPLWKLHKTQGVSIPTKVTESSSVQTQTAVKA</sequence>
<keyword evidence="9" id="KW-0560">Oxidoreductase</keyword>
<evidence type="ECO:0000256" key="10">
    <source>
        <dbReference type="ARBA" id="ARBA00030351"/>
    </source>
</evidence>
<dbReference type="GO" id="GO:0006879">
    <property type="term" value="P:intracellular iron ion homeostasis"/>
    <property type="evidence" value="ECO:0007669"/>
    <property type="project" value="TreeGrafter"/>
</dbReference>
<gene>
    <name evidence="13" type="ORF">LTR05_002100</name>
</gene>
<evidence type="ECO:0000313" key="13">
    <source>
        <dbReference type="EMBL" id="KAK5087885.1"/>
    </source>
</evidence>
<dbReference type="SUPFAM" id="SSF51905">
    <property type="entry name" value="FAD/NAD(P)-binding domain"/>
    <property type="match status" value="2"/>
</dbReference>
<dbReference type="PANTHER" id="PTHR42802:SF1">
    <property type="entry name" value="L-ORNITHINE N(5)-MONOOXYGENASE"/>
    <property type="match status" value="1"/>
</dbReference>
<dbReference type="Pfam" id="PF13434">
    <property type="entry name" value="Lys_Orn_oxgnase"/>
    <property type="match status" value="1"/>
</dbReference>
<evidence type="ECO:0000256" key="8">
    <source>
        <dbReference type="ARBA" id="ARBA00022857"/>
    </source>
</evidence>
<name>A0AAN7YBY3_9EURO</name>
<evidence type="ECO:0000256" key="6">
    <source>
        <dbReference type="ARBA" id="ARBA00022630"/>
    </source>
</evidence>
<evidence type="ECO:0000256" key="3">
    <source>
        <dbReference type="ARBA" id="ARBA00007588"/>
    </source>
</evidence>
<keyword evidence="8" id="KW-0521">NADP</keyword>
<evidence type="ECO:0000256" key="11">
    <source>
        <dbReference type="ARBA" id="ARBA00047598"/>
    </source>
</evidence>
<dbReference type="EC" id="1.14.13.196" evidence="4"/>
<dbReference type="EMBL" id="JAVRRJ010000002">
    <property type="protein sequence ID" value="KAK5087885.1"/>
    <property type="molecule type" value="Genomic_DNA"/>
</dbReference>
<evidence type="ECO:0000313" key="14">
    <source>
        <dbReference type="Proteomes" id="UP001309876"/>
    </source>
</evidence>
<keyword evidence="14" id="KW-1185">Reference proteome</keyword>
<dbReference type="Proteomes" id="UP001309876">
    <property type="component" value="Unassembled WGS sequence"/>
</dbReference>
<evidence type="ECO:0000256" key="7">
    <source>
        <dbReference type="ARBA" id="ARBA00022827"/>
    </source>
</evidence>
<dbReference type="InterPro" id="IPR025700">
    <property type="entry name" value="Lys/Orn_oxygenase"/>
</dbReference>
<comment type="similarity">
    <text evidence="3">Belongs to the lysine N(6)-hydroxylase/L-ornithine N(5)-oxygenase family.</text>
</comment>
<keyword evidence="7" id="KW-0274">FAD</keyword>
<comment type="caution">
    <text evidence="13">The sequence shown here is derived from an EMBL/GenBank/DDBJ whole genome shotgun (WGS) entry which is preliminary data.</text>
</comment>
<proteinExistence type="inferred from homology"/>
<evidence type="ECO:0000256" key="2">
    <source>
        <dbReference type="ARBA" id="ARBA00004924"/>
    </source>
</evidence>
<dbReference type="PRINTS" id="PR00368">
    <property type="entry name" value="FADPNR"/>
</dbReference>
<organism evidence="13 14">
    <name type="scientific">Lithohypha guttulata</name>
    <dbReference type="NCBI Taxonomy" id="1690604"/>
    <lineage>
        <taxon>Eukaryota</taxon>
        <taxon>Fungi</taxon>
        <taxon>Dikarya</taxon>
        <taxon>Ascomycota</taxon>
        <taxon>Pezizomycotina</taxon>
        <taxon>Eurotiomycetes</taxon>
        <taxon>Chaetothyriomycetidae</taxon>
        <taxon>Chaetothyriales</taxon>
        <taxon>Trichomeriaceae</taxon>
        <taxon>Lithohypha</taxon>
    </lineage>
</organism>
<dbReference type="InterPro" id="IPR036188">
    <property type="entry name" value="FAD/NAD-bd_sf"/>
</dbReference>
<comment type="cofactor">
    <cofactor evidence="1">
        <name>FAD</name>
        <dbReference type="ChEBI" id="CHEBI:57692"/>
    </cofactor>
</comment>
<evidence type="ECO:0000256" key="1">
    <source>
        <dbReference type="ARBA" id="ARBA00001974"/>
    </source>
</evidence>
<evidence type="ECO:0000256" key="9">
    <source>
        <dbReference type="ARBA" id="ARBA00023002"/>
    </source>
</evidence>
<dbReference type="GO" id="GO:0016491">
    <property type="term" value="F:oxidoreductase activity"/>
    <property type="evidence" value="ECO:0007669"/>
    <property type="project" value="UniProtKB-KW"/>
</dbReference>
<dbReference type="PANTHER" id="PTHR42802">
    <property type="entry name" value="MONOOXYGENASE"/>
    <property type="match status" value="1"/>
</dbReference>
<evidence type="ECO:0000256" key="4">
    <source>
        <dbReference type="ARBA" id="ARBA00012881"/>
    </source>
</evidence>
<comment type="pathway">
    <text evidence="2">Siderophore biosynthesis.</text>
</comment>
<keyword evidence="6" id="KW-0285">Flavoprotein</keyword>
<reference evidence="13 14" key="1">
    <citation type="submission" date="2023-08" db="EMBL/GenBank/DDBJ databases">
        <title>Black Yeasts Isolated from many extreme environments.</title>
        <authorList>
            <person name="Coleine C."/>
            <person name="Stajich J.E."/>
            <person name="Selbmann L."/>
        </authorList>
    </citation>
    <scope>NUCLEOTIDE SEQUENCE [LARGE SCALE GENOMIC DNA]</scope>
    <source>
        <strain evidence="13 14">CCFEE 5910</strain>
    </source>
</reference>
<dbReference type="Gene3D" id="3.50.50.60">
    <property type="entry name" value="FAD/NAD(P)-binding domain"/>
    <property type="match status" value="1"/>
</dbReference>
<protein>
    <recommendedName>
        <fullName evidence="5">L-ornithine N(5)-monooxygenase</fullName>
        <ecNumber evidence="4">1.14.13.196</ecNumber>
    </recommendedName>
    <alternativeName>
        <fullName evidence="10">L-ornithine N(5)-oxygenase</fullName>
    </alternativeName>
</protein>
<accession>A0AAN7YBY3</accession>
<evidence type="ECO:0000256" key="12">
    <source>
        <dbReference type="ARBA" id="ARBA00049248"/>
    </source>
</evidence>
<dbReference type="AlphaFoldDB" id="A0AAN7YBY3"/>